<gene>
    <name evidence="6" type="ORF">ACFFTR_29770</name>
</gene>
<evidence type="ECO:0000313" key="7">
    <source>
        <dbReference type="Proteomes" id="UP001589608"/>
    </source>
</evidence>
<keyword evidence="1 4" id="KW-0378">Hydrolase</keyword>
<keyword evidence="4" id="KW-0145">Chemotaxis</keyword>
<dbReference type="InterPro" id="IPR011247">
    <property type="entry name" value="Chemotax_prot-Glu_Me-esterase"/>
</dbReference>
<dbReference type="Gene3D" id="3.40.50.180">
    <property type="entry name" value="Methylesterase CheB, C-terminal domain"/>
    <property type="match status" value="1"/>
</dbReference>
<dbReference type="InterPro" id="IPR000673">
    <property type="entry name" value="Sig_transdc_resp-reg_Me-estase"/>
</dbReference>
<dbReference type="Proteomes" id="UP001589608">
    <property type="component" value="Unassembled WGS sequence"/>
</dbReference>
<dbReference type="PANTHER" id="PTHR42872">
    <property type="entry name" value="PROTEIN-GLUTAMATE METHYLESTERASE/PROTEIN-GLUTAMINE GLUTAMINASE"/>
    <property type="match status" value="1"/>
</dbReference>
<dbReference type="PANTHER" id="PTHR42872:SF6">
    <property type="entry name" value="PROTEIN-GLUTAMATE METHYLESTERASE_PROTEIN-GLUTAMINE GLUTAMINASE"/>
    <property type="match status" value="1"/>
</dbReference>
<dbReference type="PIRSF" id="PIRSF036461">
    <property type="entry name" value="Chmtx_methlestr"/>
    <property type="match status" value="1"/>
</dbReference>
<comment type="caution">
    <text evidence="6">The sequence shown here is derived from an EMBL/GenBank/DDBJ whole genome shotgun (WGS) entry which is preliminary data.</text>
</comment>
<evidence type="ECO:0000256" key="4">
    <source>
        <dbReference type="PROSITE-ProRule" id="PRU00050"/>
    </source>
</evidence>
<sequence length="339" mass="34775">MTEPRGIVVVGASAGGVEALRAFCGALPADLPGAVCVVLHIPRDGGTALPNILNRSGPLPAAHASDGAALEAGRVYVAPPNRHLLIRDGHLRLSHGPVENGHRPAADPLFRSAARWWGASVLGVVLSGNRDDGAYGLAEVARQGGVGLIQDPAEALYPSMPRHAAAQVPTARTLPVAMMGPALAELLADLPGPAPRDAVEHAALDAEDAMAAMEAVTADEIGGVPAGFGCPSCHGALFEMPAAAGRFRCRVGHAWSAAGLLGELGGTLEGALWMALRSLEEKAALSRRMADSARVRGFQPTAGRYSEAAGEAEAAGKTIRQLIERLGDLSGGVPEDVLQ</sequence>
<feature type="active site" evidence="4">
    <location>
        <position position="40"/>
    </location>
</feature>
<proteinExistence type="predicted"/>
<protein>
    <recommendedName>
        <fullName evidence="2">protein-glutamate methylesterase</fullName>
        <ecNumber evidence="2">3.1.1.61</ecNumber>
    </recommendedName>
</protein>
<feature type="active site" evidence="4">
    <location>
        <position position="13"/>
    </location>
</feature>
<evidence type="ECO:0000259" key="5">
    <source>
        <dbReference type="PROSITE" id="PS50122"/>
    </source>
</evidence>
<feature type="active site" evidence="4">
    <location>
        <position position="132"/>
    </location>
</feature>
<dbReference type="RefSeq" id="WP_223092454.1">
    <property type="nucleotide sequence ID" value="NZ_CP061913.1"/>
</dbReference>
<evidence type="ECO:0000256" key="1">
    <source>
        <dbReference type="ARBA" id="ARBA00022801"/>
    </source>
</evidence>
<accession>A0ABV5MEL4</accession>
<keyword evidence="7" id="KW-1185">Reference proteome</keyword>
<dbReference type="Pfam" id="PF01339">
    <property type="entry name" value="CheB_methylest"/>
    <property type="match status" value="1"/>
</dbReference>
<dbReference type="PROSITE" id="PS50122">
    <property type="entry name" value="CHEB"/>
    <property type="match status" value="1"/>
</dbReference>
<feature type="domain" description="CheB-type methylesterase" evidence="5">
    <location>
        <begin position="1"/>
        <end position="183"/>
    </location>
</feature>
<evidence type="ECO:0000256" key="3">
    <source>
        <dbReference type="ARBA" id="ARBA00048267"/>
    </source>
</evidence>
<evidence type="ECO:0000313" key="6">
    <source>
        <dbReference type="EMBL" id="MFB9447300.1"/>
    </source>
</evidence>
<dbReference type="EMBL" id="JBHMCA010000052">
    <property type="protein sequence ID" value="MFB9447300.1"/>
    <property type="molecule type" value="Genomic_DNA"/>
</dbReference>
<evidence type="ECO:0000256" key="2">
    <source>
        <dbReference type="ARBA" id="ARBA00039140"/>
    </source>
</evidence>
<name>A0ABV5MEL4_9ACTN</name>
<organism evidence="6 7">
    <name type="scientific">Dactylosporangium vinaceum</name>
    <dbReference type="NCBI Taxonomy" id="53362"/>
    <lineage>
        <taxon>Bacteria</taxon>
        <taxon>Bacillati</taxon>
        <taxon>Actinomycetota</taxon>
        <taxon>Actinomycetes</taxon>
        <taxon>Micromonosporales</taxon>
        <taxon>Micromonosporaceae</taxon>
        <taxon>Dactylosporangium</taxon>
    </lineage>
</organism>
<dbReference type="CDD" id="cd16433">
    <property type="entry name" value="CheB"/>
    <property type="match status" value="1"/>
</dbReference>
<reference evidence="6 7" key="1">
    <citation type="submission" date="2024-09" db="EMBL/GenBank/DDBJ databases">
        <authorList>
            <person name="Sun Q."/>
            <person name="Mori K."/>
        </authorList>
    </citation>
    <scope>NUCLEOTIDE SEQUENCE [LARGE SCALE GENOMIC DNA]</scope>
    <source>
        <strain evidence="6 7">JCM 3307</strain>
    </source>
</reference>
<dbReference type="EC" id="3.1.1.61" evidence="2"/>
<dbReference type="SUPFAM" id="SSF52738">
    <property type="entry name" value="Methylesterase CheB, C-terminal domain"/>
    <property type="match status" value="1"/>
</dbReference>
<dbReference type="InterPro" id="IPR035909">
    <property type="entry name" value="CheB_C"/>
</dbReference>
<comment type="catalytic activity">
    <reaction evidence="3">
        <text>[protein]-L-glutamate 5-O-methyl ester + H2O = L-glutamyl-[protein] + methanol + H(+)</text>
        <dbReference type="Rhea" id="RHEA:23236"/>
        <dbReference type="Rhea" id="RHEA-COMP:10208"/>
        <dbReference type="Rhea" id="RHEA-COMP:10311"/>
        <dbReference type="ChEBI" id="CHEBI:15377"/>
        <dbReference type="ChEBI" id="CHEBI:15378"/>
        <dbReference type="ChEBI" id="CHEBI:17790"/>
        <dbReference type="ChEBI" id="CHEBI:29973"/>
        <dbReference type="ChEBI" id="CHEBI:82795"/>
        <dbReference type="EC" id="3.1.1.61"/>
    </reaction>
</comment>